<dbReference type="InterPro" id="IPR019734">
    <property type="entry name" value="TPR_rpt"/>
</dbReference>
<feature type="compositionally biased region" description="Low complexity" evidence="1">
    <location>
        <begin position="321"/>
        <end position="337"/>
    </location>
</feature>
<feature type="domain" description="J" evidence="2">
    <location>
        <begin position="1285"/>
        <end position="1370"/>
    </location>
</feature>
<feature type="compositionally biased region" description="Basic and acidic residues" evidence="1">
    <location>
        <begin position="830"/>
        <end position="844"/>
    </location>
</feature>
<dbReference type="PANTHER" id="PTHR45181">
    <property type="entry name" value="HEAT SHOCK PROTEIN DNAJ WITH TETRATRICOPEPTIDE REPEAT-CONTAINING PROTEIN"/>
    <property type="match status" value="1"/>
</dbReference>
<dbReference type="SUPFAM" id="SSF46565">
    <property type="entry name" value="Chaperone J-domain"/>
    <property type="match status" value="1"/>
</dbReference>
<dbReference type="PRINTS" id="PR00625">
    <property type="entry name" value="JDOMAIN"/>
</dbReference>
<evidence type="ECO:0000313" key="3">
    <source>
        <dbReference type="Proteomes" id="UP000515123"/>
    </source>
</evidence>
<feature type="region of interest" description="Disordered" evidence="1">
    <location>
        <begin position="582"/>
        <end position="644"/>
    </location>
</feature>
<feature type="compositionally biased region" description="Basic and acidic residues" evidence="1">
    <location>
        <begin position="289"/>
        <end position="305"/>
    </location>
</feature>
<accession>A0A6P5G2U8</accession>
<gene>
    <name evidence="4" type="primary">LOC109720196</name>
</gene>
<dbReference type="SMART" id="SM00028">
    <property type="entry name" value="TPR"/>
    <property type="match status" value="8"/>
</dbReference>
<dbReference type="Proteomes" id="UP000515123">
    <property type="component" value="Linkage group 14"/>
</dbReference>
<protein>
    <submittedName>
        <fullName evidence="4">Uncharacterized protein LOC109720196</fullName>
    </submittedName>
</protein>
<feature type="region of interest" description="Disordered" evidence="1">
    <location>
        <begin position="1"/>
        <end position="127"/>
    </location>
</feature>
<evidence type="ECO:0000259" key="2">
    <source>
        <dbReference type="PROSITE" id="PS50076"/>
    </source>
</evidence>
<feature type="compositionally biased region" description="Polar residues" evidence="1">
    <location>
        <begin position="417"/>
        <end position="433"/>
    </location>
</feature>
<dbReference type="OrthoDB" id="10250354at2759"/>
<feature type="region of interest" description="Disordered" evidence="1">
    <location>
        <begin position="187"/>
        <end position="207"/>
    </location>
</feature>
<keyword evidence="3" id="KW-1185">Reference proteome</keyword>
<feature type="compositionally biased region" description="Basic residues" evidence="1">
    <location>
        <begin position="783"/>
        <end position="793"/>
    </location>
</feature>
<dbReference type="CDD" id="cd06257">
    <property type="entry name" value="DnaJ"/>
    <property type="match status" value="1"/>
</dbReference>
<dbReference type="GeneID" id="109720196"/>
<dbReference type="InterPro" id="IPR001623">
    <property type="entry name" value="DnaJ_domain"/>
</dbReference>
<dbReference type="GO" id="GO:0005783">
    <property type="term" value="C:endoplasmic reticulum"/>
    <property type="evidence" value="ECO:0007669"/>
    <property type="project" value="UniProtKB-ARBA"/>
</dbReference>
<organism evidence="3 4">
    <name type="scientific">Ananas comosus</name>
    <name type="common">Pineapple</name>
    <name type="synonym">Ananas ananas</name>
    <dbReference type="NCBI Taxonomy" id="4615"/>
    <lineage>
        <taxon>Eukaryota</taxon>
        <taxon>Viridiplantae</taxon>
        <taxon>Streptophyta</taxon>
        <taxon>Embryophyta</taxon>
        <taxon>Tracheophyta</taxon>
        <taxon>Spermatophyta</taxon>
        <taxon>Magnoliopsida</taxon>
        <taxon>Liliopsida</taxon>
        <taxon>Poales</taxon>
        <taxon>Bromeliaceae</taxon>
        <taxon>Bromelioideae</taxon>
        <taxon>Ananas</taxon>
    </lineage>
</organism>
<feature type="compositionally biased region" description="Basic and acidic residues" evidence="1">
    <location>
        <begin position="582"/>
        <end position="594"/>
    </location>
</feature>
<feature type="compositionally biased region" description="Pro residues" evidence="1">
    <location>
        <begin position="10"/>
        <end position="20"/>
    </location>
</feature>
<proteinExistence type="predicted"/>
<evidence type="ECO:0000313" key="4">
    <source>
        <dbReference type="RefSeq" id="XP_020102704.1"/>
    </source>
</evidence>
<dbReference type="PANTHER" id="PTHR45181:SF4">
    <property type="entry name" value="HEAT SHOCK PROTEIN DNAJ WITH TETRATRICOPEPTIDE REPEAT-CONTAINING PROTEIN"/>
    <property type="match status" value="1"/>
</dbReference>
<feature type="region of interest" description="Disordered" evidence="1">
    <location>
        <begin position="774"/>
        <end position="844"/>
    </location>
</feature>
<feature type="compositionally biased region" description="Basic residues" evidence="1">
    <location>
        <begin position="598"/>
        <end position="608"/>
    </location>
</feature>
<reference evidence="4" key="2">
    <citation type="submission" date="2025-08" db="UniProtKB">
        <authorList>
            <consortium name="RefSeq"/>
        </authorList>
    </citation>
    <scope>IDENTIFICATION</scope>
    <source>
        <tissue evidence="4">Leaf</tissue>
    </source>
</reference>
<dbReference type="RefSeq" id="XP_020102704.1">
    <property type="nucleotide sequence ID" value="XM_020247115.1"/>
</dbReference>
<dbReference type="Gene3D" id="1.10.287.110">
    <property type="entry name" value="DnaJ domain"/>
    <property type="match status" value="1"/>
</dbReference>
<feature type="region of interest" description="Disordered" evidence="1">
    <location>
        <begin position="264"/>
        <end position="394"/>
    </location>
</feature>
<dbReference type="Pfam" id="PF00226">
    <property type="entry name" value="DnaJ"/>
    <property type="match status" value="1"/>
</dbReference>
<dbReference type="Gene3D" id="1.25.40.10">
    <property type="entry name" value="Tetratricopeptide repeat domain"/>
    <property type="match status" value="3"/>
</dbReference>
<name>A0A6P5G2U8_ANACO</name>
<feature type="compositionally biased region" description="Low complexity" evidence="1">
    <location>
        <begin position="42"/>
        <end position="87"/>
    </location>
</feature>
<sequence>MDRPDLGFDPPFPSPAPSPFPAISSPALSKPRLTKLRKHLGSSRARATPVPAAASASAAAAAPAEPPAAGFNPFASAPSEGGAAGAALHEKLRGWHPFNPERSSRRDASSFAFGSNSESNRRADGVSGAFVFGDGSGGVKGEGSDGAAFVFGASSSPGLNKENVAPENKQDDCVFKSGVEGSWNLSVNSSESLESTNRGNAESQKPEVNAFAFGADNDASQLDMKNIELDRTVDGTSISGKVGGGNDDAAGVFVFGVGMGKPASATGGFDPVRPESAPFLFGMSSKSNSDAKDVEPRNERERSGDSDSGVFAFGRSGGGHSESTQSSSLGSDEGSFSKLPDEMRKLNLRNSGGDDGYEKTKQTDQRGKMDESDKFVSSANTSIPSSFGGIDSKELPEEMNKLNIGSAISSQNVKNVFTFGSNAPSSSANSVKGNSAEPPEDSIHAGGSTNNGNRLDVFVFGRANNVSHKYEGTAVSMLNDDIEKLNISREKEDSPGLSECAYASTSTSCKAAFQADKQDSDVKTSAIPQSEPEKPQGEAAPFVFTSMREGIEAVKMEFRATKEDASGFVKEGLFSFREKKGEAKIREKKGEAKSTRVTNRRTKTKKSAPFHQTSSKRGFTRENGSPEDMQPESPGGYSPMDCSPYQEILADEQFSREASVASDESVQFFSHCASSERQKSSYVEEDLVSSTENLVISEEDRGVENIDRIDNNFVSKSSGIDEAAHAPFSFKSKDVDVNNVTASSAMEAETHFTSSSSFENFGGLSFTFATSPFSQGPVSASKRIFKKKNRSRSRQPSPALNSMFSVASNSMQSDASQTLEGTPSVSQSVDDNKQETNETQKVVKEPIATGSASVVAQEACEKWRIRGNQAYANGLLSKAEEYYIRGINSIPPNETSGSCMRALMLCYSNRAATRMSLGRMREALSDCMAAAAIDPSFLRAQVRAANCQLALGEIEDALKNFKKCLQSNKEATLDQKILTEASEGLQKAQKVSDYMIQSEEHLLKRTSDEVSRALQLISEALTISTHSDNLMEMKAEALLMLRRYEEVIQFCEQTLDLAERNTVSCSADGQSKNVNNSEQVKCYPRLWRWRLISKSNFYLGKLEEALDLLKKHEQVEPIVDRYGKKSLDSASSFARIVRELLRLKAAGNEAFQAGRYSEAVEHYTSALSCNSESRSFAAVCFCNRAAAYQALGQITDAIADCSLAIALDASYPKAISRRATLHEMIRDYGQAANDLRRLISLLEKQIQENPPGVSGKLTSISSDLNRARIRFSHVEDEARKDIPLDMYLILGIESSSSAADVKKAYRKAALRHHPDKASQLLVRTDNVDDALWRELADEVHRDADRLFKMIGEAYTILSDPSKRSQYDTEEEIRATLKKGYTMSSTPKTSSECYYSSQYERSSGGRQWRTYGSTKSFRK</sequence>
<reference evidence="3" key="1">
    <citation type="journal article" date="2015" name="Nat. Genet.">
        <title>The pineapple genome and the evolution of CAM photosynthesis.</title>
        <authorList>
            <person name="Ming R."/>
            <person name="VanBuren R."/>
            <person name="Wai C.M."/>
            <person name="Tang H."/>
            <person name="Schatz M.C."/>
            <person name="Bowers J.E."/>
            <person name="Lyons E."/>
            <person name="Wang M.L."/>
            <person name="Chen J."/>
            <person name="Biggers E."/>
            <person name="Zhang J."/>
            <person name="Huang L."/>
            <person name="Zhang L."/>
            <person name="Miao W."/>
            <person name="Zhang J."/>
            <person name="Ye Z."/>
            <person name="Miao C."/>
            <person name="Lin Z."/>
            <person name="Wang H."/>
            <person name="Zhou H."/>
            <person name="Yim W.C."/>
            <person name="Priest H.D."/>
            <person name="Zheng C."/>
            <person name="Woodhouse M."/>
            <person name="Edger P.P."/>
            <person name="Guyot R."/>
            <person name="Guo H.B."/>
            <person name="Guo H."/>
            <person name="Zheng G."/>
            <person name="Singh R."/>
            <person name="Sharma A."/>
            <person name="Min X."/>
            <person name="Zheng Y."/>
            <person name="Lee H."/>
            <person name="Gurtowski J."/>
            <person name="Sedlazeck F.J."/>
            <person name="Harkess A."/>
            <person name="McKain M.R."/>
            <person name="Liao Z."/>
            <person name="Fang J."/>
            <person name="Liu J."/>
            <person name="Zhang X."/>
            <person name="Zhang Q."/>
            <person name="Hu W."/>
            <person name="Qin Y."/>
            <person name="Wang K."/>
            <person name="Chen L.Y."/>
            <person name="Shirley N."/>
            <person name="Lin Y.R."/>
            <person name="Liu L.Y."/>
            <person name="Hernandez A.G."/>
            <person name="Wright C.L."/>
            <person name="Bulone V."/>
            <person name="Tuskan G.A."/>
            <person name="Heath K."/>
            <person name="Zee F."/>
            <person name="Moore P.H."/>
            <person name="Sunkar R."/>
            <person name="Leebens-Mack J.H."/>
            <person name="Mockler T."/>
            <person name="Bennetzen J.L."/>
            <person name="Freeling M."/>
            <person name="Sankoff D."/>
            <person name="Paterson A.H."/>
            <person name="Zhu X."/>
            <person name="Yang X."/>
            <person name="Smith J.A."/>
            <person name="Cushman J.C."/>
            <person name="Paull R.E."/>
            <person name="Yu Q."/>
        </authorList>
    </citation>
    <scope>NUCLEOTIDE SEQUENCE [LARGE SCALE GENOMIC DNA]</scope>
    <source>
        <strain evidence="3">cv. F153</strain>
    </source>
</reference>
<feature type="compositionally biased region" description="Polar residues" evidence="1">
    <location>
        <begin position="794"/>
        <end position="829"/>
    </location>
</feature>
<dbReference type="InterPro" id="IPR011990">
    <property type="entry name" value="TPR-like_helical_dom_sf"/>
</dbReference>
<evidence type="ECO:0000256" key="1">
    <source>
        <dbReference type="SAM" id="MobiDB-lite"/>
    </source>
</evidence>
<feature type="compositionally biased region" description="Polar residues" evidence="1">
    <location>
        <begin position="375"/>
        <end position="385"/>
    </location>
</feature>
<dbReference type="SUPFAM" id="SSF48452">
    <property type="entry name" value="TPR-like"/>
    <property type="match status" value="3"/>
</dbReference>
<dbReference type="SMART" id="SM00271">
    <property type="entry name" value="DnaJ"/>
    <property type="match status" value="1"/>
</dbReference>
<feature type="compositionally biased region" description="Basic and acidic residues" evidence="1">
    <location>
        <begin position="356"/>
        <end position="374"/>
    </location>
</feature>
<dbReference type="InterPro" id="IPR036869">
    <property type="entry name" value="J_dom_sf"/>
</dbReference>
<feature type="compositionally biased region" description="Basic residues" evidence="1">
    <location>
        <begin position="32"/>
        <end position="41"/>
    </location>
</feature>
<dbReference type="PROSITE" id="PS50076">
    <property type="entry name" value="DNAJ_2"/>
    <property type="match status" value="1"/>
</dbReference>
<feature type="region of interest" description="Disordered" evidence="1">
    <location>
        <begin position="417"/>
        <end position="451"/>
    </location>
</feature>
<feature type="region of interest" description="Disordered" evidence="1">
    <location>
        <begin position="516"/>
        <end position="541"/>
    </location>
</feature>